<evidence type="ECO:0000313" key="1">
    <source>
        <dbReference type="EMBL" id="SVC72117.1"/>
    </source>
</evidence>
<dbReference type="AlphaFoldDB" id="A0A382PGY7"/>
<feature type="non-terminal residue" evidence="1">
    <location>
        <position position="72"/>
    </location>
</feature>
<organism evidence="1">
    <name type="scientific">marine metagenome</name>
    <dbReference type="NCBI Taxonomy" id="408172"/>
    <lineage>
        <taxon>unclassified sequences</taxon>
        <taxon>metagenomes</taxon>
        <taxon>ecological metagenomes</taxon>
    </lineage>
</organism>
<sequence length="72" mass="7884">MSNGDIPSEISEYVRRCVEGIEGTLPFSARTVSLEAAYYSKVTKQYVTGSGIVVKQDANTLSRKAKDKVAIR</sequence>
<protein>
    <submittedName>
        <fullName evidence="1">Uncharacterized protein</fullName>
    </submittedName>
</protein>
<reference evidence="1" key="1">
    <citation type="submission" date="2018-05" db="EMBL/GenBank/DDBJ databases">
        <authorList>
            <person name="Lanie J.A."/>
            <person name="Ng W.-L."/>
            <person name="Kazmierczak K.M."/>
            <person name="Andrzejewski T.M."/>
            <person name="Davidsen T.M."/>
            <person name="Wayne K.J."/>
            <person name="Tettelin H."/>
            <person name="Glass J.I."/>
            <person name="Rusch D."/>
            <person name="Podicherti R."/>
            <person name="Tsui H.-C.T."/>
            <person name="Winkler M.E."/>
        </authorList>
    </citation>
    <scope>NUCLEOTIDE SEQUENCE</scope>
</reference>
<gene>
    <name evidence="1" type="ORF">METZ01_LOCUS324971</name>
</gene>
<name>A0A382PGY7_9ZZZZ</name>
<accession>A0A382PGY7</accession>
<dbReference type="EMBL" id="UINC01107039">
    <property type="protein sequence ID" value="SVC72117.1"/>
    <property type="molecule type" value="Genomic_DNA"/>
</dbReference>
<proteinExistence type="predicted"/>